<reference evidence="6 7" key="1">
    <citation type="submission" date="2018-08" db="EMBL/GenBank/DDBJ databases">
        <title>Acidipila sp. 4G-K13, an acidobacterium isolated from forest soil.</title>
        <authorList>
            <person name="Gao Z.-H."/>
            <person name="Qiu L.-H."/>
        </authorList>
    </citation>
    <scope>NUCLEOTIDE SEQUENCE [LARGE SCALE GENOMIC DNA]</scope>
    <source>
        <strain evidence="6 7">4G-K13</strain>
    </source>
</reference>
<comment type="caution">
    <text evidence="6">The sequence shown here is derived from an EMBL/GenBank/DDBJ whole genome shotgun (WGS) entry which is preliminary data.</text>
</comment>
<dbReference type="Gene3D" id="2.60.40.1120">
    <property type="entry name" value="Carboxypeptidase-like, regulatory domain"/>
    <property type="match status" value="1"/>
</dbReference>
<dbReference type="InterPro" id="IPR008969">
    <property type="entry name" value="CarboxyPept-like_regulatory"/>
</dbReference>
<organism evidence="6 7">
    <name type="scientific">Paracidobacterium acidisoli</name>
    <dbReference type="NCBI Taxonomy" id="2303751"/>
    <lineage>
        <taxon>Bacteria</taxon>
        <taxon>Pseudomonadati</taxon>
        <taxon>Acidobacteriota</taxon>
        <taxon>Terriglobia</taxon>
        <taxon>Terriglobales</taxon>
        <taxon>Acidobacteriaceae</taxon>
        <taxon>Paracidobacterium</taxon>
    </lineage>
</organism>
<name>A0A372INP8_9BACT</name>
<comment type="subcellular location">
    <subcellularLocation>
        <location evidence="1">Cell outer membrane</location>
    </subcellularLocation>
</comment>
<dbReference type="InterPro" id="IPR036942">
    <property type="entry name" value="Beta-barrel_TonB_sf"/>
</dbReference>
<dbReference type="Proteomes" id="UP000264702">
    <property type="component" value="Unassembled WGS sequence"/>
</dbReference>
<dbReference type="OrthoDB" id="99280at2"/>
<dbReference type="GO" id="GO:0009279">
    <property type="term" value="C:cell outer membrane"/>
    <property type="evidence" value="ECO:0007669"/>
    <property type="project" value="UniProtKB-SubCell"/>
</dbReference>
<evidence type="ECO:0000256" key="1">
    <source>
        <dbReference type="ARBA" id="ARBA00004442"/>
    </source>
</evidence>
<dbReference type="Pfam" id="PF25183">
    <property type="entry name" value="OMP_b-brl_4"/>
    <property type="match status" value="2"/>
</dbReference>
<evidence type="ECO:0000256" key="2">
    <source>
        <dbReference type="ARBA" id="ARBA00023136"/>
    </source>
</evidence>
<feature type="chain" id="PRO_5016953879" evidence="4">
    <location>
        <begin position="23"/>
        <end position="921"/>
    </location>
</feature>
<keyword evidence="6" id="KW-0675">Receptor</keyword>
<sequence>MCWNWMKWLVLAGAAIPGPVSAQQACPNGMPIEGTVSDPTGAVIPQARVQASGGETTKSDAIGHYRLPCIPIGTVIVTIQAEGFQTRSLSMKVRPGAITHADLQLMVAAVQEDVQVNGDSDIDSGAATTTLNTKAVQGLADDPDDFLRQLQVLASDASGDPTQTMIMVDGFQNSSALPPKNSIASIRINSDLFSAKNKWPPFSGGLIEITTKPGADAFHGAAFFTDSDGIFNATDPFSVTATPAGRRRYGFELSGPILSKKSGFALALEKRDIDEFNVVNAVTLDANNGLGPNGNGVPSQQTVSAPQRLWIASARGDWQVTPGDIANLSFSANVNNEGNQGVGGQTLADAGYSSLVSEYDLRFHNGQTISPNILHETHIGYSWKRTEQTPLSSTPSVQVAGYFLGGGATSQNLNNRERDLEIDDDVTAVHGKHTFAFGVQSLGIFVHDYDPNTFNGAYVFGGGSAPVLDSNNDPTSQTTTISALEQYRRALHNLAGGSPTTYQVTTGTPLVPLTQWQVNLWAQDTFKPTKKLTVDTGFRYQLQTSPGTFANFGPRVAFAWSPDKKQTWVLHARTGLFAVATDTSDTTNVYRLNGTLQRQTTVYSPSYSTPLAPIPGSIQVATTNLFSPKPFQSRSFMSYVDVEHDFARGWHASGSLLYGEGYGLIRAVNINAPLVASSIGVPPDPTAALEATRPIALGENIVEYQNSARAAGPALTLSLEQHHYKRFGLLARYGYVNFKADSPGNRTPQSSYSDKGEWGRLNYERKNSFTLFGTLNLPSKVLAAIQFDVGNGRAYDITTGTDNNGDGNFTDRPSYASAPGAGVYSTRFGLLTTNTVNGNVPANLGTMPGVIHVDMNLSRRFTLNPMDKDHPRTLTFNARSANLLNHTNVTAVNTVVSSSALGQPVAAETARRIELGVRFEF</sequence>
<dbReference type="EMBL" id="QVQT01000004">
    <property type="protein sequence ID" value="RFU16371.1"/>
    <property type="molecule type" value="Genomic_DNA"/>
</dbReference>
<keyword evidence="3" id="KW-0998">Cell outer membrane</keyword>
<evidence type="ECO:0000313" key="6">
    <source>
        <dbReference type="EMBL" id="RFU16371.1"/>
    </source>
</evidence>
<feature type="signal peptide" evidence="4">
    <location>
        <begin position="1"/>
        <end position="22"/>
    </location>
</feature>
<keyword evidence="2" id="KW-0472">Membrane</keyword>
<dbReference type="Pfam" id="PF13620">
    <property type="entry name" value="CarboxypepD_reg"/>
    <property type="match status" value="1"/>
</dbReference>
<proteinExistence type="predicted"/>
<gene>
    <name evidence="6" type="ORF">D0Y96_13365</name>
</gene>
<accession>A0A372INP8</accession>
<protein>
    <submittedName>
        <fullName evidence="6">TonB-dependent receptor</fullName>
    </submittedName>
</protein>
<evidence type="ECO:0000259" key="5">
    <source>
        <dbReference type="Pfam" id="PF25183"/>
    </source>
</evidence>
<evidence type="ECO:0000256" key="4">
    <source>
        <dbReference type="SAM" id="SignalP"/>
    </source>
</evidence>
<evidence type="ECO:0000313" key="7">
    <source>
        <dbReference type="Proteomes" id="UP000264702"/>
    </source>
</evidence>
<keyword evidence="7" id="KW-1185">Reference proteome</keyword>
<keyword evidence="4" id="KW-0732">Signal</keyword>
<dbReference type="AlphaFoldDB" id="A0A372INP8"/>
<dbReference type="Gene3D" id="2.40.170.20">
    <property type="entry name" value="TonB-dependent receptor, beta-barrel domain"/>
    <property type="match status" value="1"/>
</dbReference>
<feature type="domain" description="TonB-dependent transporter Oar-like beta-barrel" evidence="5">
    <location>
        <begin position="549"/>
        <end position="913"/>
    </location>
</feature>
<feature type="domain" description="TonB-dependent transporter Oar-like beta-barrel" evidence="5">
    <location>
        <begin position="296"/>
        <end position="546"/>
    </location>
</feature>
<evidence type="ECO:0000256" key="3">
    <source>
        <dbReference type="ARBA" id="ARBA00023237"/>
    </source>
</evidence>
<dbReference type="SUPFAM" id="SSF56935">
    <property type="entry name" value="Porins"/>
    <property type="match status" value="1"/>
</dbReference>
<dbReference type="SUPFAM" id="SSF49464">
    <property type="entry name" value="Carboxypeptidase regulatory domain-like"/>
    <property type="match status" value="1"/>
</dbReference>
<dbReference type="InterPro" id="IPR057601">
    <property type="entry name" value="Oar-like_b-barrel"/>
</dbReference>